<protein>
    <submittedName>
        <fullName evidence="3">Uncharacterized protein</fullName>
    </submittedName>
</protein>
<sequence>MTTNQQNEQIQNMGKLFKLQGKINFLTKEVDESKEEFSCGGVSQSNPCGQHLNKLLSLKGMVDLFVREIPEELYHSKYKNPVAVFDNGQVALTKSYKEKQMEETEEKTIERRASEDKEIVENEENEQMEI</sequence>
<proteinExistence type="predicted"/>
<dbReference type="WBParaSite" id="Minc3s00042g02367">
    <property type="protein sequence ID" value="Minc3s00042g02367"/>
    <property type="gene ID" value="Minc3s00042g02367"/>
</dbReference>
<name>A0A914KLW9_MELIC</name>
<feature type="compositionally biased region" description="Acidic residues" evidence="1">
    <location>
        <begin position="121"/>
        <end position="130"/>
    </location>
</feature>
<dbReference type="AlphaFoldDB" id="A0A914KLW9"/>
<feature type="region of interest" description="Disordered" evidence="1">
    <location>
        <begin position="97"/>
        <end position="130"/>
    </location>
</feature>
<reference evidence="3" key="1">
    <citation type="submission" date="2022-11" db="UniProtKB">
        <authorList>
            <consortium name="WormBaseParasite"/>
        </authorList>
    </citation>
    <scope>IDENTIFICATION</scope>
</reference>
<evidence type="ECO:0000313" key="3">
    <source>
        <dbReference type="WBParaSite" id="Minc3s00042g02367"/>
    </source>
</evidence>
<accession>A0A914KLW9</accession>
<feature type="compositionally biased region" description="Basic and acidic residues" evidence="1">
    <location>
        <begin position="97"/>
        <end position="120"/>
    </location>
</feature>
<evidence type="ECO:0000256" key="1">
    <source>
        <dbReference type="SAM" id="MobiDB-lite"/>
    </source>
</evidence>
<keyword evidence="2" id="KW-1185">Reference proteome</keyword>
<evidence type="ECO:0000313" key="2">
    <source>
        <dbReference type="Proteomes" id="UP000887563"/>
    </source>
</evidence>
<organism evidence="2 3">
    <name type="scientific">Meloidogyne incognita</name>
    <name type="common">Southern root-knot nematode worm</name>
    <name type="synonym">Oxyuris incognita</name>
    <dbReference type="NCBI Taxonomy" id="6306"/>
    <lineage>
        <taxon>Eukaryota</taxon>
        <taxon>Metazoa</taxon>
        <taxon>Ecdysozoa</taxon>
        <taxon>Nematoda</taxon>
        <taxon>Chromadorea</taxon>
        <taxon>Rhabditida</taxon>
        <taxon>Tylenchina</taxon>
        <taxon>Tylenchomorpha</taxon>
        <taxon>Tylenchoidea</taxon>
        <taxon>Meloidogynidae</taxon>
        <taxon>Meloidogyninae</taxon>
        <taxon>Meloidogyne</taxon>
        <taxon>Meloidogyne incognita group</taxon>
    </lineage>
</organism>
<dbReference type="Proteomes" id="UP000887563">
    <property type="component" value="Unplaced"/>
</dbReference>